<dbReference type="GO" id="GO:0071555">
    <property type="term" value="P:cell wall organization"/>
    <property type="evidence" value="ECO:0007669"/>
    <property type="project" value="UniProtKB-KW"/>
</dbReference>
<dbReference type="PROSITE" id="PS52008">
    <property type="entry name" value="GH81"/>
    <property type="match status" value="1"/>
</dbReference>
<feature type="domain" description="Glycosyl hydrolase family 81 N-terminal" evidence="11">
    <location>
        <begin position="57"/>
        <end position="398"/>
    </location>
</feature>
<keyword evidence="7" id="KW-0961">Cell wall biogenesis/degradation</keyword>
<keyword evidence="9" id="KW-0472">Membrane</keyword>
<keyword evidence="10" id="KW-0732">Signal</keyword>
<comment type="caution">
    <text evidence="13">The sequence shown here is derived from an EMBL/GenBank/DDBJ whole genome shotgun (WGS) entry which is preliminary data.</text>
</comment>
<keyword evidence="4" id="KW-0378">Hydrolase</keyword>
<dbReference type="InterPro" id="IPR040720">
    <property type="entry name" value="GH81_C"/>
</dbReference>
<evidence type="ECO:0000256" key="2">
    <source>
        <dbReference type="ARBA" id="ARBA00010730"/>
    </source>
</evidence>
<dbReference type="Gene3D" id="1.20.5.420">
    <property type="entry name" value="Immunoglobulin FC, subunit C"/>
    <property type="match status" value="1"/>
</dbReference>
<dbReference type="Pfam" id="PF17652">
    <property type="entry name" value="Glyco_hydro81C"/>
    <property type="match status" value="1"/>
</dbReference>
<evidence type="ECO:0000256" key="5">
    <source>
        <dbReference type="ARBA" id="ARBA00023277"/>
    </source>
</evidence>
<accession>A0AAD5JXQ3</accession>
<dbReference type="InterPro" id="IPR005200">
    <property type="entry name" value="Endo-beta-glucanase"/>
</dbReference>
<feature type="chain" id="PRO_5041961838" description="glucan endo-1,3-beta-D-glucosidase" evidence="10">
    <location>
        <begin position="20"/>
        <end position="808"/>
    </location>
</feature>
<sequence>MRSLTLIATLATIATTTTGVLKGVAGHQDDHSMSPINLLASISKQPVNTTLFPEIQHPFPPQYADSEFSKNHIVPTNSWVSNLFYPSAENLAPTTPDPYILRIFDDYGGNPGLSIHQSDVKTFGSYPETNNVPPTEAGYMINNVVVDLRMTCNEWSRDAIQKEQQKPPKQSVTYWDHFSAHLKLYTPSQAEQYIRFPIVRGMAYVTADYHNLTPRFFTQHAIISLDVDGESQRIEDNAVYTGSKFKISMNDTPTSTFLIYALGNETLTLRKEGTSNLVSTNVYNGIIRVAKLPSDQDESTFDQFKDRWPVSADIQAESNGNSGTYSIQWHAEGKGDSSDLLLYAYPHHLETLLPINVKRTGIKLASATKGDMEAIKTTNNLVWVIAELKLNDISWLPTRAEADASAVHEIMEAMETDIAKDYANETLLTDNYFSGKGLQKFALLALILNQPDKTDLRNPEMAVQSLEKIKQAFIPYLENRQNDPFSYDHVYKGIVARAGLPKSMGGTGDINAAFGHSYYNDHHYHNGYLIVTAAIIHYLDPTWRSADLIEWTEALIRDVNTPVEDDPNFVSFRNWDWFAGHSWAGGIKVNGALDGRDQESVPEAVNFYWGVKLWGLATNNDAMSRLASLQLTIIKRTTYEYFWMLDNNKNRPKKMIKNKVVGIYFEQKTDYTTYFGRYVEFIHGIQQLPMTPMLADYIRIPEFVYQEWQQKLADIAPTVQTNWAGVLYLNYALIDPSDAFKKLRKAPMDDGQTRAYSLYITSTRPSFQRGIVLFIFTVLFTVDFLIDVNYCTILYLRFTCCQEPPRRR</sequence>
<reference evidence="13" key="2">
    <citation type="submission" date="2023-02" db="EMBL/GenBank/DDBJ databases">
        <authorList>
            <consortium name="DOE Joint Genome Institute"/>
            <person name="Mondo S.J."/>
            <person name="Chang Y."/>
            <person name="Wang Y."/>
            <person name="Ahrendt S."/>
            <person name="Andreopoulos W."/>
            <person name="Barry K."/>
            <person name="Beard J."/>
            <person name="Benny G.L."/>
            <person name="Blankenship S."/>
            <person name="Bonito G."/>
            <person name="Cuomo C."/>
            <person name="Desiro A."/>
            <person name="Gervers K.A."/>
            <person name="Hundley H."/>
            <person name="Kuo A."/>
            <person name="LaButti K."/>
            <person name="Lang B.F."/>
            <person name="Lipzen A."/>
            <person name="O'Donnell K."/>
            <person name="Pangilinan J."/>
            <person name="Reynolds N."/>
            <person name="Sandor L."/>
            <person name="Smith M.W."/>
            <person name="Tsang A."/>
            <person name="Grigoriev I.V."/>
            <person name="Stajich J.E."/>
            <person name="Spatafora J.W."/>
        </authorList>
    </citation>
    <scope>NUCLEOTIDE SEQUENCE</scope>
    <source>
        <strain evidence="13">RSA 2281</strain>
    </source>
</reference>
<evidence type="ECO:0000256" key="9">
    <source>
        <dbReference type="SAM" id="Phobius"/>
    </source>
</evidence>
<feature type="domain" description="Glycosyl hydrolase family 81 C-terminal" evidence="12">
    <location>
        <begin position="404"/>
        <end position="758"/>
    </location>
</feature>
<keyword evidence="6" id="KW-0326">Glycosidase</keyword>
<reference evidence="13" key="1">
    <citation type="journal article" date="2022" name="IScience">
        <title>Evolution of zygomycete secretomes and the origins of terrestrial fungal ecologies.</title>
        <authorList>
            <person name="Chang Y."/>
            <person name="Wang Y."/>
            <person name="Mondo S."/>
            <person name="Ahrendt S."/>
            <person name="Andreopoulos W."/>
            <person name="Barry K."/>
            <person name="Beard J."/>
            <person name="Benny G.L."/>
            <person name="Blankenship S."/>
            <person name="Bonito G."/>
            <person name="Cuomo C."/>
            <person name="Desiro A."/>
            <person name="Gervers K.A."/>
            <person name="Hundley H."/>
            <person name="Kuo A."/>
            <person name="LaButti K."/>
            <person name="Lang B.F."/>
            <person name="Lipzen A."/>
            <person name="O'Donnell K."/>
            <person name="Pangilinan J."/>
            <person name="Reynolds N."/>
            <person name="Sandor L."/>
            <person name="Smith M.E."/>
            <person name="Tsang A."/>
            <person name="Grigoriev I.V."/>
            <person name="Stajich J.E."/>
            <person name="Spatafora J.W."/>
        </authorList>
    </citation>
    <scope>NUCLEOTIDE SEQUENCE</scope>
    <source>
        <strain evidence="13">RSA 2281</strain>
    </source>
</reference>
<keyword evidence="9" id="KW-0812">Transmembrane</keyword>
<feature type="transmembrane region" description="Helical" evidence="9">
    <location>
        <begin position="771"/>
        <end position="798"/>
    </location>
</feature>
<keyword evidence="14" id="KW-1185">Reference proteome</keyword>
<evidence type="ECO:0000256" key="10">
    <source>
        <dbReference type="SAM" id="SignalP"/>
    </source>
</evidence>
<dbReference type="Pfam" id="PF03639">
    <property type="entry name" value="Glyco_hydro_81"/>
    <property type="match status" value="1"/>
</dbReference>
<dbReference type="PANTHER" id="PTHR31983">
    <property type="entry name" value="ENDO-1,3(4)-BETA-GLUCANASE 1"/>
    <property type="match status" value="1"/>
</dbReference>
<evidence type="ECO:0000256" key="4">
    <source>
        <dbReference type="ARBA" id="ARBA00022801"/>
    </source>
</evidence>
<dbReference type="GO" id="GO:0000272">
    <property type="term" value="P:polysaccharide catabolic process"/>
    <property type="evidence" value="ECO:0007669"/>
    <property type="project" value="UniProtKB-KW"/>
</dbReference>
<comment type="catalytic activity">
    <reaction evidence="1">
        <text>Hydrolysis of (1-&gt;3)-beta-D-glucosidic linkages in (1-&gt;3)-beta-D-glucans.</text>
        <dbReference type="EC" id="3.2.1.39"/>
    </reaction>
</comment>
<organism evidence="13 14">
    <name type="scientific">Phascolomyces articulosus</name>
    <dbReference type="NCBI Taxonomy" id="60185"/>
    <lineage>
        <taxon>Eukaryota</taxon>
        <taxon>Fungi</taxon>
        <taxon>Fungi incertae sedis</taxon>
        <taxon>Mucoromycota</taxon>
        <taxon>Mucoromycotina</taxon>
        <taxon>Mucoromycetes</taxon>
        <taxon>Mucorales</taxon>
        <taxon>Lichtheimiaceae</taxon>
        <taxon>Phascolomyces</taxon>
    </lineage>
</organism>
<dbReference type="InterPro" id="IPR040451">
    <property type="entry name" value="GH81_N"/>
</dbReference>
<evidence type="ECO:0000256" key="1">
    <source>
        <dbReference type="ARBA" id="ARBA00000382"/>
    </source>
</evidence>
<keyword evidence="8" id="KW-0624">Polysaccharide degradation</keyword>
<evidence type="ECO:0000313" key="14">
    <source>
        <dbReference type="Proteomes" id="UP001209540"/>
    </source>
</evidence>
<evidence type="ECO:0000256" key="6">
    <source>
        <dbReference type="ARBA" id="ARBA00023295"/>
    </source>
</evidence>
<evidence type="ECO:0000256" key="8">
    <source>
        <dbReference type="ARBA" id="ARBA00023326"/>
    </source>
</evidence>
<gene>
    <name evidence="13" type="ORF">BDA99DRAFT_527853</name>
</gene>
<proteinExistence type="inferred from homology"/>
<dbReference type="GO" id="GO:0042973">
    <property type="term" value="F:glucan endo-1,3-beta-D-glucosidase activity"/>
    <property type="evidence" value="ECO:0007669"/>
    <property type="project" value="UniProtKB-EC"/>
</dbReference>
<dbReference type="PANTHER" id="PTHR31983:SF0">
    <property type="entry name" value="GLUCAN ENDO-1,3-BETA-D-GLUCOSIDASE 2"/>
    <property type="match status" value="1"/>
</dbReference>
<dbReference type="GO" id="GO:0052861">
    <property type="term" value="F:endo-1,3(4)-beta-glucanase activity"/>
    <property type="evidence" value="ECO:0007669"/>
    <property type="project" value="InterPro"/>
</dbReference>
<evidence type="ECO:0000256" key="7">
    <source>
        <dbReference type="ARBA" id="ARBA00023316"/>
    </source>
</evidence>
<protein>
    <recommendedName>
        <fullName evidence="3">glucan endo-1,3-beta-D-glucosidase</fullName>
        <ecNumber evidence="3">3.2.1.39</ecNumber>
    </recommendedName>
</protein>
<comment type="similarity">
    <text evidence="2">Belongs to the glycosyl hydrolase 81 family.</text>
</comment>
<dbReference type="EC" id="3.2.1.39" evidence="3"/>
<evidence type="ECO:0000256" key="3">
    <source>
        <dbReference type="ARBA" id="ARBA00012780"/>
    </source>
</evidence>
<evidence type="ECO:0000313" key="13">
    <source>
        <dbReference type="EMBL" id="KAI9245682.1"/>
    </source>
</evidence>
<dbReference type="AlphaFoldDB" id="A0AAD5JXQ3"/>
<dbReference type="EMBL" id="JAIXMP010000050">
    <property type="protein sequence ID" value="KAI9245682.1"/>
    <property type="molecule type" value="Genomic_DNA"/>
</dbReference>
<dbReference type="Gene3D" id="1.10.287.1170">
    <property type="entry name" value="glycoside hydrolase family 81 endo-[beta] glucanase"/>
    <property type="match status" value="1"/>
</dbReference>
<feature type="signal peptide" evidence="10">
    <location>
        <begin position="1"/>
        <end position="19"/>
    </location>
</feature>
<dbReference type="Proteomes" id="UP001209540">
    <property type="component" value="Unassembled WGS sequence"/>
</dbReference>
<evidence type="ECO:0000259" key="12">
    <source>
        <dbReference type="Pfam" id="PF17652"/>
    </source>
</evidence>
<keyword evidence="9" id="KW-1133">Transmembrane helix</keyword>
<evidence type="ECO:0000259" key="11">
    <source>
        <dbReference type="Pfam" id="PF03639"/>
    </source>
</evidence>
<dbReference type="Gene3D" id="2.70.98.30">
    <property type="entry name" value="Golgi alpha-mannosidase II, domain 4"/>
    <property type="match status" value="1"/>
</dbReference>
<keyword evidence="5" id="KW-0119">Carbohydrate metabolism</keyword>
<name>A0AAD5JXQ3_9FUNG</name>